<keyword evidence="2" id="KW-0813">Transport</keyword>
<dbReference type="Proteomes" id="UP001356095">
    <property type="component" value="Unassembled WGS sequence"/>
</dbReference>
<keyword evidence="4 7" id="KW-0812">Transmembrane</keyword>
<evidence type="ECO:0000256" key="4">
    <source>
        <dbReference type="ARBA" id="ARBA00022692"/>
    </source>
</evidence>
<dbReference type="Pfam" id="PF00893">
    <property type="entry name" value="Multi_Drug_Res"/>
    <property type="match status" value="1"/>
</dbReference>
<evidence type="ECO:0000256" key="8">
    <source>
        <dbReference type="SAM" id="Phobius"/>
    </source>
</evidence>
<feature type="transmembrane region" description="Helical" evidence="8">
    <location>
        <begin position="67"/>
        <end position="89"/>
    </location>
</feature>
<feature type="transmembrane region" description="Helical" evidence="8">
    <location>
        <begin position="12"/>
        <end position="31"/>
    </location>
</feature>
<gene>
    <name evidence="9" type="ORF">Q8791_03710</name>
</gene>
<evidence type="ECO:0000256" key="1">
    <source>
        <dbReference type="ARBA" id="ARBA00004651"/>
    </source>
</evidence>
<evidence type="ECO:0000256" key="2">
    <source>
        <dbReference type="ARBA" id="ARBA00022448"/>
    </source>
</evidence>
<evidence type="ECO:0000313" key="9">
    <source>
        <dbReference type="EMBL" id="MEE2036325.1"/>
    </source>
</evidence>
<keyword evidence="6 8" id="KW-0472">Membrane</keyword>
<protein>
    <submittedName>
        <fullName evidence="9">Multidrug efflux SMR transporter</fullName>
    </submittedName>
</protein>
<organism evidence="9 10">
    <name type="scientific">Nocardiopsis codii</name>
    <dbReference type="NCBI Taxonomy" id="3065942"/>
    <lineage>
        <taxon>Bacteria</taxon>
        <taxon>Bacillati</taxon>
        <taxon>Actinomycetota</taxon>
        <taxon>Actinomycetes</taxon>
        <taxon>Streptosporangiales</taxon>
        <taxon>Nocardiopsidaceae</taxon>
        <taxon>Nocardiopsis</taxon>
    </lineage>
</organism>
<dbReference type="InterPro" id="IPR000390">
    <property type="entry name" value="Small_drug/metabolite_transptr"/>
</dbReference>
<dbReference type="Gene3D" id="1.10.3730.20">
    <property type="match status" value="1"/>
</dbReference>
<accession>A0ABU7K2E5</accession>
<evidence type="ECO:0000256" key="6">
    <source>
        <dbReference type="ARBA" id="ARBA00023136"/>
    </source>
</evidence>
<keyword evidence="5 8" id="KW-1133">Transmembrane helix</keyword>
<dbReference type="SUPFAM" id="SSF103481">
    <property type="entry name" value="Multidrug resistance efflux transporter EmrE"/>
    <property type="match status" value="1"/>
</dbReference>
<dbReference type="EMBL" id="JAUZMY010000002">
    <property type="protein sequence ID" value="MEE2036325.1"/>
    <property type="molecule type" value="Genomic_DNA"/>
</dbReference>
<evidence type="ECO:0000256" key="7">
    <source>
        <dbReference type="RuleBase" id="RU003942"/>
    </source>
</evidence>
<feature type="transmembrane region" description="Helical" evidence="8">
    <location>
        <begin position="96"/>
        <end position="114"/>
    </location>
</feature>
<evidence type="ECO:0000256" key="5">
    <source>
        <dbReference type="ARBA" id="ARBA00022989"/>
    </source>
</evidence>
<comment type="caution">
    <text evidence="9">The sequence shown here is derived from an EMBL/GenBank/DDBJ whole genome shotgun (WGS) entry which is preliminary data.</text>
</comment>
<evidence type="ECO:0000256" key="3">
    <source>
        <dbReference type="ARBA" id="ARBA00022475"/>
    </source>
</evidence>
<sequence length="138" mass="14005">MSAPHPPDWLPLSWLLLLVAAALEVVWALAMKESHGFTRLWPSVLAIGAAATSFTLLSLALRDLPVGTAYAVWVGLGAAGVVLAGIAVLGEAVSPLRLGFVLLILAGVAGLHLVEGRQPAAVSRASHEGAQEGSGGSG</sequence>
<keyword evidence="3" id="KW-1003">Cell membrane</keyword>
<evidence type="ECO:0000313" key="10">
    <source>
        <dbReference type="Proteomes" id="UP001356095"/>
    </source>
</evidence>
<reference evidence="9 10" key="1">
    <citation type="submission" date="2023-08" db="EMBL/GenBank/DDBJ databases">
        <authorList>
            <person name="Girao M."/>
            <person name="Carvalho M.F."/>
        </authorList>
    </citation>
    <scope>NUCLEOTIDE SEQUENCE [LARGE SCALE GENOMIC DNA]</scope>
    <source>
        <strain evidence="9 10">CT-R113</strain>
    </source>
</reference>
<dbReference type="PANTHER" id="PTHR30561">
    <property type="entry name" value="SMR FAMILY PROTON-DEPENDENT DRUG EFFLUX TRANSPORTER SUGE"/>
    <property type="match status" value="1"/>
</dbReference>
<dbReference type="PANTHER" id="PTHR30561:SF0">
    <property type="entry name" value="GUANIDINIUM EXPORTER"/>
    <property type="match status" value="1"/>
</dbReference>
<proteinExistence type="inferred from homology"/>
<comment type="subcellular location">
    <subcellularLocation>
        <location evidence="1 7">Cell membrane</location>
        <topology evidence="1 7">Multi-pass membrane protein</topology>
    </subcellularLocation>
</comment>
<dbReference type="InterPro" id="IPR045324">
    <property type="entry name" value="Small_multidrug_res"/>
</dbReference>
<comment type="similarity">
    <text evidence="7">Belongs to the drug/metabolite transporter (DMT) superfamily. Small multidrug resistance (SMR) (TC 2.A.7.1) family.</text>
</comment>
<dbReference type="InterPro" id="IPR037185">
    <property type="entry name" value="EmrE-like"/>
</dbReference>
<feature type="transmembrane region" description="Helical" evidence="8">
    <location>
        <begin position="43"/>
        <end position="61"/>
    </location>
</feature>
<keyword evidence="10" id="KW-1185">Reference proteome</keyword>
<name>A0ABU7K2E5_9ACTN</name>